<organism evidence="1 2">
    <name type="scientific">Knipowitschia caucasica</name>
    <name type="common">Caucasian dwarf goby</name>
    <name type="synonym">Pomatoschistus caucasicus</name>
    <dbReference type="NCBI Taxonomy" id="637954"/>
    <lineage>
        <taxon>Eukaryota</taxon>
        <taxon>Metazoa</taxon>
        <taxon>Chordata</taxon>
        <taxon>Craniata</taxon>
        <taxon>Vertebrata</taxon>
        <taxon>Euteleostomi</taxon>
        <taxon>Actinopterygii</taxon>
        <taxon>Neopterygii</taxon>
        <taxon>Teleostei</taxon>
        <taxon>Neoteleostei</taxon>
        <taxon>Acanthomorphata</taxon>
        <taxon>Gobiaria</taxon>
        <taxon>Gobiiformes</taxon>
        <taxon>Gobioidei</taxon>
        <taxon>Gobiidae</taxon>
        <taxon>Gobiinae</taxon>
        <taxon>Knipowitschia</taxon>
    </lineage>
</organism>
<protein>
    <submittedName>
        <fullName evidence="1">Uncharacterized protein</fullName>
    </submittedName>
</protein>
<dbReference type="EMBL" id="OZ035844">
    <property type="protein sequence ID" value="CAL1598735.1"/>
    <property type="molecule type" value="Genomic_DNA"/>
</dbReference>
<sequence>MCCKEWFGLFYTYVTVRDKTWIRIEQPTGLHIEPEVDLTPILICREHFQFSESVPARQELGRQEVELQEVELQEVEGAGTMLSSLQNVTHYGAKGLIAVG</sequence>
<gene>
    <name evidence="1" type="ORF">KC01_LOCUS27097</name>
</gene>
<evidence type="ECO:0000313" key="1">
    <source>
        <dbReference type="EMBL" id="CAL1598735.1"/>
    </source>
</evidence>
<keyword evidence="2" id="KW-1185">Reference proteome</keyword>
<dbReference type="AlphaFoldDB" id="A0AAV2LC25"/>
<name>A0AAV2LC25_KNICA</name>
<evidence type="ECO:0000313" key="2">
    <source>
        <dbReference type="Proteomes" id="UP001497482"/>
    </source>
</evidence>
<dbReference type="Proteomes" id="UP001497482">
    <property type="component" value="Chromosome 22"/>
</dbReference>
<reference evidence="1 2" key="1">
    <citation type="submission" date="2024-04" db="EMBL/GenBank/DDBJ databases">
        <authorList>
            <person name="Waldvogel A.-M."/>
            <person name="Schoenle A."/>
        </authorList>
    </citation>
    <scope>NUCLEOTIDE SEQUENCE [LARGE SCALE GENOMIC DNA]</scope>
</reference>
<accession>A0AAV2LC25</accession>
<proteinExistence type="predicted"/>